<dbReference type="AlphaFoldDB" id="A0A2P7URB4"/>
<evidence type="ECO:0000259" key="2">
    <source>
        <dbReference type="Pfam" id="PF13400"/>
    </source>
</evidence>
<keyword evidence="1" id="KW-0812">Transmembrane</keyword>
<comment type="caution">
    <text evidence="3">The sequence shown here is derived from an EMBL/GenBank/DDBJ whole genome shotgun (WGS) entry which is preliminary data.</text>
</comment>
<organism evidence="3 4">
    <name type="scientific">Brevibacillus fortis</name>
    <dbReference type="NCBI Taxonomy" id="2126352"/>
    <lineage>
        <taxon>Bacteria</taxon>
        <taxon>Bacillati</taxon>
        <taxon>Bacillota</taxon>
        <taxon>Bacilli</taxon>
        <taxon>Bacillales</taxon>
        <taxon>Paenibacillaceae</taxon>
        <taxon>Brevibacillus</taxon>
    </lineage>
</organism>
<sequence>MVRILRHLQNERGNMTIFTLTIYWFMFMLVFVALFNFSGIFVDKEQASNSAQQASIAAVRDIYEEMDEAIIKYDLSPKRYYDQDYLTPRKTAAMSSLRASHPDWSQSEIEYGAIDSVLSSALPGNLELQGYVSLGLRKASAEIPGVVATVLSRNKATLSGSSVDLFNSDNRIEVTTSVKYESESMGFDFIPAYSEQIYQTGESRRIGFIDEVNDWFYINIPILG</sequence>
<dbReference type="EMBL" id="PXZM01000039">
    <property type="protein sequence ID" value="PSJ89383.1"/>
    <property type="molecule type" value="Genomic_DNA"/>
</dbReference>
<dbReference type="Pfam" id="PF13400">
    <property type="entry name" value="Tad"/>
    <property type="match status" value="1"/>
</dbReference>
<name>A0A2P7URB4_9BACL</name>
<evidence type="ECO:0000256" key="1">
    <source>
        <dbReference type="SAM" id="Phobius"/>
    </source>
</evidence>
<feature type="transmembrane region" description="Helical" evidence="1">
    <location>
        <begin position="21"/>
        <end position="42"/>
    </location>
</feature>
<keyword evidence="1" id="KW-0472">Membrane</keyword>
<keyword evidence="1" id="KW-1133">Transmembrane helix</keyword>
<gene>
    <name evidence="3" type="ORF">C7R93_23090</name>
</gene>
<protein>
    <recommendedName>
        <fullName evidence="2">Putative Flp pilus-assembly TadG-like N-terminal domain-containing protein</fullName>
    </recommendedName>
</protein>
<keyword evidence="4" id="KW-1185">Reference proteome</keyword>
<dbReference type="Proteomes" id="UP000240419">
    <property type="component" value="Unassembled WGS sequence"/>
</dbReference>
<feature type="domain" description="Putative Flp pilus-assembly TadG-like N-terminal" evidence="2">
    <location>
        <begin position="13"/>
        <end position="61"/>
    </location>
</feature>
<evidence type="ECO:0000313" key="4">
    <source>
        <dbReference type="Proteomes" id="UP000240419"/>
    </source>
</evidence>
<evidence type="ECO:0000313" key="3">
    <source>
        <dbReference type="EMBL" id="PSJ89383.1"/>
    </source>
</evidence>
<dbReference type="InterPro" id="IPR028087">
    <property type="entry name" value="Tad_N"/>
</dbReference>
<reference evidence="3 4" key="1">
    <citation type="submission" date="2018-03" db="EMBL/GenBank/DDBJ databases">
        <title>Brevisbacillus phylogenomics.</title>
        <authorList>
            <person name="Dunlap C."/>
        </authorList>
    </citation>
    <scope>NUCLEOTIDE SEQUENCE [LARGE SCALE GENOMIC DNA]</scope>
    <source>
        <strain evidence="3 4">NRRL NRS-1210</strain>
    </source>
</reference>
<dbReference type="OrthoDB" id="2472935at2"/>
<proteinExistence type="predicted"/>
<dbReference type="RefSeq" id="WP_106841019.1">
    <property type="nucleotide sequence ID" value="NZ_JBCNIW010000014.1"/>
</dbReference>
<accession>A0A2P7URB4</accession>